<dbReference type="GO" id="GO:0005524">
    <property type="term" value="F:ATP binding"/>
    <property type="evidence" value="ECO:0007669"/>
    <property type="project" value="UniProtKB-KW"/>
</dbReference>
<reference evidence="5" key="1">
    <citation type="submission" date="2016-12" db="EMBL/GenBank/DDBJ databases">
        <title>Draft Genome Sequences od Carboxydothermus pertinax and islandicus, Hydrogenogenic Carboxydotrophic Bacteria.</title>
        <authorList>
            <person name="Fukuyama Y."/>
            <person name="Ohmae K."/>
            <person name="Yoneda Y."/>
            <person name="Yoshida T."/>
            <person name="Sako Y."/>
        </authorList>
    </citation>
    <scope>NUCLEOTIDE SEQUENCE [LARGE SCALE GENOMIC DNA]</scope>
    <source>
        <strain evidence="5">Ug1</strain>
    </source>
</reference>
<keyword evidence="1" id="KW-0547">Nucleotide-binding</keyword>
<dbReference type="RefSeq" id="WP_075857954.1">
    <property type="nucleotide sequence ID" value="NZ_BDJK01000001.1"/>
</dbReference>
<accession>A0A1L8CRI8</accession>
<dbReference type="OrthoDB" id="9804819at2"/>
<name>A0A1L8CRI8_9THEO</name>
<dbReference type="Pfam" id="PF00005">
    <property type="entry name" value="ABC_tran"/>
    <property type="match status" value="1"/>
</dbReference>
<dbReference type="InterPro" id="IPR017871">
    <property type="entry name" value="ABC_transporter-like_CS"/>
</dbReference>
<dbReference type="PROSITE" id="PS00211">
    <property type="entry name" value="ABC_TRANSPORTER_1"/>
    <property type="match status" value="1"/>
</dbReference>
<dbReference type="Gene3D" id="3.40.50.300">
    <property type="entry name" value="P-loop containing nucleotide triphosphate hydrolases"/>
    <property type="match status" value="1"/>
</dbReference>
<dbReference type="InterPro" id="IPR003439">
    <property type="entry name" value="ABC_transporter-like_ATP-bd"/>
</dbReference>
<dbReference type="AlphaFoldDB" id="A0A1L8CRI8"/>
<keyword evidence="5" id="KW-1185">Reference proteome</keyword>
<dbReference type="SUPFAM" id="SSF52540">
    <property type="entry name" value="P-loop containing nucleoside triphosphate hydrolases"/>
    <property type="match status" value="1"/>
</dbReference>
<proteinExistence type="predicted"/>
<sequence length="261" mass="28787">MTAAIITENLTKTFGPKVAVDKVSFLVPSGKIFGLLGPNGSGKSTTIRMLCGTLLPSSGRAEVFGLDVVKKTQEVRKLIGYMSQRFSLYEDLTVEENLDFFGNIYNLPAKLLKTRKEEILIMAGLTDNRKTLTAHLSGGWKQRLALGAAMIHRPKLLILDEPTAGVDPVSRRIFWEIIKKLCAAGITVLVTTHYMDEAEICDIVGFIFNGKLVSFGTPAELMAKEGKETLEDVFIAYVERTTGKKVYDFKDLEKFIGGETA</sequence>
<dbReference type="STRING" id="870242.cpu_00230"/>
<dbReference type="InterPro" id="IPR003593">
    <property type="entry name" value="AAA+_ATPase"/>
</dbReference>
<keyword evidence="2" id="KW-0067">ATP-binding</keyword>
<dbReference type="Proteomes" id="UP000187485">
    <property type="component" value="Unassembled WGS sequence"/>
</dbReference>
<protein>
    <submittedName>
        <fullName evidence="4">ABC transporter ATPase</fullName>
    </submittedName>
</protein>
<comment type="caution">
    <text evidence="4">The sequence shown here is derived from an EMBL/GenBank/DDBJ whole genome shotgun (WGS) entry which is preliminary data.</text>
</comment>
<dbReference type="PANTHER" id="PTHR43038">
    <property type="entry name" value="ATP-BINDING CASSETTE, SUB-FAMILY H, MEMBER 1"/>
    <property type="match status" value="1"/>
</dbReference>
<feature type="domain" description="ABC transporter" evidence="3">
    <location>
        <begin position="5"/>
        <end position="234"/>
    </location>
</feature>
<evidence type="ECO:0000256" key="2">
    <source>
        <dbReference type="ARBA" id="ARBA00022840"/>
    </source>
</evidence>
<dbReference type="EMBL" id="BDJK01000001">
    <property type="protein sequence ID" value="GAV21513.1"/>
    <property type="molecule type" value="Genomic_DNA"/>
</dbReference>
<dbReference type="PROSITE" id="PS50893">
    <property type="entry name" value="ABC_TRANSPORTER_2"/>
    <property type="match status" value="1"/>
</dbReference>
<dbReference type="GO" id="GO:0016887">
    <property type="term" value="F:ATP hydrolysis activity"/>
    <property type="evidence" value="ECO:0007669"/>
    <property type="project" value="InterPro"/>
</dbReference>
<evidence type="ECO:0000313" key="4">
    <source>
        <dbReference type="EMBL" id="GAV21513.1"/>
    </source>
</evidence>
<evidence type="ECO:0000313" key="5">
    <source>
        <dbReference type="Proteomes" id="UP000187485"/>
    </source>
</evidence>
<evidence type="ECO:0000256" key="1">
    <source>
        <dbReference type="ARBA" id="ARBA00022741"/>
    </source>
</evidence>
<organism evidence="4 5">
    <name type="scientific">Carboxydothermus pertinax</name>
    <dbReference type="NCBI Taxonomy" id="870242"/>
    <lineage>
        <taxon>Bacteria</taxon>
        <taxon>Bacillati</taxon>
        <taxon>Bacillota</taxon>
        <taxon>Clostridia</taxon>
        <taxon>Thermoanaerobacterales</taxon>
        <taxon>Thermoanaerobacteraceae</taxon>
        <taxon>Carboxydothermus</taxon>
    </lineage>
</organism>
<gene>
    <name evidence="4" type="ORF">cpu_00230</name>
</gene>
<evidence type="ECO:0000259" key="3">
    <source>
        <dbReference type="PROSITE" id="PS50893"/>
    </source>
</evidence>
<dbReference type="SMART" id="SM00382">
    <property type="entry name" value="AAA"/>
    <property type="match status" value="1"/>
</dbReference>
<dbReference type="InterPro" id="IPR027417">
    <property type="entry name" value="P-loop_NTPase"/>
</dbReference>
<dbReference type="PANTHER" id="PTHR43038:SF3">
    <property type="entry name" value="ABC TRANSPORTER G FAMILY MEMBER 20 ISOFORM X1"/>
    <property type="match status" value="1"/>
</dbReference>